<gene>
    <name evidence="1" type="ORF">GCM10023198_14500</name>
</gene>
<sequence>MACVFGPEILARFLSIPSPKEDKYGQHWQYNSRSDRHSKVGCWGIAFDMLAQSGLMQQHATAGKIVLGVNHPMRDFKHNREKDLDLVIARPDQSRSGTKGTFRGLVTSLGIPLSAAEDALLQQLPDISIAPVGAVLVSLEAKAAMTAHVKAKPRLYDELNSSHSAIHGASSQALAIGYVQVNHSPEFYSSVINSPLLKHGLPTEITKHNQPKDTLEIIDKVSQLPRRVGKSGDGFDAIGITVLDMINDFKTPVKIVTGSPAPQPGSNFHYDGMIVRMANEYDATFAHI</sequence>
<organism evidence="1 2">
    <name type="scientific">Promicromonospora umidemergens</name>
    <dbReference type="NCBI Taxonomy" id="629679"/>
    <lineage>
        <taxon>Bacteria</taxon>
        <taxon>Bacillati</taxon>
        <taxon>Actinomycetota</taxon>
        <taxon>Actinomycetes</taxon>
        <taxon>Micrococcales</taxon>
        <taxon>Promicromonosporaceae</taxon>
        <taxon>Promicromonospora</taxon>
    </lineage>
</organism>
<dbReference type="EMBL" id="BAABHM010000007">
    <property type="protein sequence ID" value="GAA4695661.1"/>
    <property type="molecule type" value="Genomic_DNA"/>
</dbReference>
<keyword evidence="2" id="KW-1185">Reference proteome</keyword>
<proteinExistence type="predicted"/>
<comment type="caution">
    <text evidence="1">The sequence shown here is derived from an EMBL/GenBank/DDBJ whole genome shotgun (WGS) entry which is preliminary data.</text>
</comment>
<accession>A0ABP8WYG5</accession>
<dbReference type="Proteomes" id="UP001500843">
    <property type="component" value="Unassembled WGS sequence"/>
</dbReference>
<reference evidence="2" key="1">
    <citation type="journal article" date="2019" name="Int. J. Syst. Evol. Microbiol.">
        <title>The Global Catalogue of Microorganisms (GCM) 10K type strain sequencing project: providing services to taxonomists for standard genome sequencing and annotation.</title>
        <authorList>
            <consortium name="The Broad Institute Genomics Platform"/>
            <consortium name="The Broad Institute Genome Sequencing Center for Infectious Disease"/>
            <person name="Wu L."/>
            <person name="Ma J."/>
        </authorList>
    </citation>
    <scope>NUCLEOTIDE SEQUENCE [LARGE SCALE GENOMIC DNA]</scope>
    <source>
        <strain evidence="2">JCM 17975</strain>
    </source>
</reference>
<evidence type="ECO:0000313" key="1">
    <source>
        <dbReference type="EMBL" id="GAA4695661.1"/>
    </source>
</evidence>
<name>A0ABP8WYG5_9MICO</name>
<evidence type="ECO:0000313" key="2">
    <source>
        <dbReference type="Proteomes" id="UP001500843"/>
    </source>
</evidence>
<protein>
    <submittedName>
        <fullName evidence="1">Uncharacterized protein</fullName>
    </submittedName>
</protein>